<keyword evidence="1" id="KW-0175">Coiled coil</keyword>
<keyword evidence="3" id="KW-1185">Reference proteome</keyword>
<reference evidence="2 3" key="1">
    <citation type="submission" date="2024-03" db="EMBL/GenBank/DDBJ databases">
        <title>Human intestinal bacterial collection.</title>
        <authorList>
            <person name="Pauvert C."/>
            <person name="Hitch T.C.A."/>
            <person name="Clavel T."/>
        </authorList>
    </citation>
    <scope>NUCLEOTIDE SEQUENCE [LARGE SCALE GENOMIC DNA]</scope>
    <source>
        <strain evidence="2 3">CLA-AA-H185</strain>
    </source>
</reference>
<name>A0ABV1HG36_9FIRM</name>
<comment type="caution">
    <text evidence="2">The sequence shown here is derived from an EMBL/GenBank/DDBJ whole genome shotgun (WGS) entry which is preliminary data.</text>
</comment>
<feature type="coiled-coil region" evidence="1">
    <location>
        <begin position="12"/>
        <end position="39"/>
    </location>
</feature>
<evidence type="ECO:0000313" key="3">
    <source>
        <dbReference type="Proteomes" id="UP001454489"/>
    </source>
</evidence>
<gene>
    <name evidence="2" type="ORF">WMO43_11515</name>
</gene>
<sequence length="449" mass="52396">MSETTRLTNEYIEITKQDIEAHERTAKEANEYIRNSTAQYHGRCVKALYVPKIFTGREERIFSDLVSTMCGIFYKVMDAYAKDKDYRRLFGFEPKLEELILREPTYDSPIPIARIDIFYNEETGDFKFCEFNTDGTSAMNEDRELNIAIQKTKAYQQMAETHEFKSFELFDSWVETFLEIYHSSQDSKEYPNVAIVDFMENATEMEFQIFADHFRMHGCNAQLCEIRDLVYQDGALYTPDGMQVDAIYRRAVTSDIMKHYEEVGDFIAAVKDNAVCLIGDFRTQIAHNKILYKILHLPQTQAFLTEEENAFVKAHVPMTYSIHDERLNIEEILTEKDKWILKPEDSYGSQGIHAGVECNAEEWKEYFYKERNDADSTYLIQEFCVPYQTMNVDLAQGERTFFPVYNLTGLFTYGGKFRGVYSRISKSEIISTQYSEMALPTLFVTQKKV</sequence>
<protein>
    <submittedName>
        <fullName evidence="2">Circularly permuted type 2 ATP-grasp protein</fullName>
    </submittedName>
</protein>
<accession>A0ABV1HG36</accession>
<dbReference type="Proteomes" id="UP001454489">
    <property type="component" value="Unassembled WGS sequence"/>
</dbReference>
<dbReference type="SUPFAM" id="SSF56059">
    <property type="entry name" value="Glutathione synthetase ATP-binding domain-like"/>
    <property type="match status" value="1"/>
</dbReference>
<evidence type="ECO:0000313" key="2">
    <source>
        <dbReference type="EMBL" id="MEQ2558488.1"/>
    </source>
</evidence>
<evidence type="ECO:0000256" key="1">
    <source>
        <dbReference type="SAM" id="Coils"/>
    </source>
</evidence>
<dbReference type="RefSeq" id="WP_353531296.1">
    <property type="nucleotide sequence ID" value="NZ_JBBMEX010000013.1"/>
</dbReference>
<dbReference type="EMBL" id="JBBMEX010000013">
    <property type="protein sequence ID" value="MEQ2558488.1"/>
    <property type="molecule type" value="Genomic_DNA"/>
</dbReference>
<proteinExistence type="predicted"/>
<organism evidence="2 3">
    <name type="scientific">Maccoyibacter intestinihominis</name>
    <dbReference type="NCBI Taxonomy" id="3133499"/>
    <lineage>
        <taxon>Bacteria</taxon>
        <taxon>Bacillati</taxon>
        <taxon>Bacillota</taxon>
        <taxon>Clostridia</taxon>
        <taxon>Lachnospirales</taxon>
        <taxon>Lachnospiraceae</taxon>
        <taxon>Maccoyibacter</taxon>
    </lineage>
</organism>